<sequence length="230" mass="26022">MRLSEHRNLLWLALAAALLGSAVCALAVYIFREAIFPLPPLAEIREGVYSLLNTIPAPLYFLALVILPAFGVPLTLFYLTALPVLGHGNAFYGVMLTWVAIALNMAFTNLLTHGVFRPIIERLIRHRNMKIPRIRKENEWKIVLATRISPAPWALQNYLLALGHSRWRYYLWFSLPIQGGIGLAMMLLGESVLKGGFGYVLLAIFLIFVVNLLLQNFRKRLSRESVQPEI</sequence>
<gene>
    <name evidence="2" type="ORF">G0Q06_08275</name>
</gene>
<proteinExistence type="predicted"/>
<dbReference type="RefSeq" id="WP_163964320.1">
    <property type="nucleotide sequence ID" value="NZ_JAAGNX010000002.1"/>
</dbReference>
<keyword evidence="3" id="KW-1185">Reference proteome</keyword>
<evidence type="ECO:0000313" key="3">
    <source>
        <dbReference type="Proteomes" id="UP000478417"/>
    </source>
</evidence>
<organism evidence="2 3">
    <name type="scientific">Oceanipulchritudo coccoides</name>
    <dbReference type="NCBI Taxonomy" id="2706888"/>
    <lineage>
        <taxon>Bacteria</taxon>
        <taxon>Pseudomonadati</taxon>
        <taxon>Verrucomicrobiota</taxon>
        <taxon>Opitutia</taxon>
        <taxon>Puniceicoccales</taxon>
        <taxon>Oceanipulchritudinaceae</taxon>
        <taxon>Oceanipulchritudo</taxon>
    </lineage>
</organism>
<dbReference type="Proteomes" id="UP000478417">
    <property type="component" value="Unassembled WGS sequence"/>
</dbReference>
<evidence type="ECO:0000256" key="1">
    <source>
        <dbReference type="SAM" id="Phobius"/>
    </source>
</evidence>
<dbReference type="AlphaFoldDB" id="A0A6B2M285"/>
<keyword evidence="1" id="KW-0812">Transmembrane</keyword>
<keyword evidence="1" id="KW-1133">Transmembrane helix</keyword>
<keyword evidence="1" id="KW-0472">Membrane</keyword>
<evidence type="ECO:0000313" key="2">
    <source>
        <dbReference type="EMBL" id="NDV62442.1"/>
    </source>
</evidence>
<dbReference type="EMBL" id="JAAGNX010000002">
    <property type="protein sequence ID" value="NDV62442.1"/>
    <property type="molecule type" value="Genomic_DNA"/>
</dbReference>
<name>A0A6B2M285_9BACT</name>
<evidence type="ECO:0008006" key="4">
    <source>
        <dbReference type="Google" id="ProtNLM"/>
    </source>
</evidence>
<feature type="transmembrane region" description="Helical" evidence="1">
    <location>
        <begin position="59"/>
        <end position="79"/>
    </location>
</feature>
<protein>
    <recommendedName>
        <fullName evidence="4">TVP38/TMEM64 family membrane protein</fullName>
    </recommendedName>
</protein>
<comment type="caution">
    <text evidence="2">The sequence shown here is derived from an EMBL/GenBank/DDBJ whole genome shotgun (WGS) entry which is preliminary data.</text>
</comment>
<accession>A0A6B2M285</accession>
<feature type="transmembrane region" description="Helical" evidence="1">
    <location>
        <begin position="91"/>
        <end position="120"/>
    </location>
</feature>
<feature type="transmembrane region" description="Helical" evidence="1">
    <location>
        <begin position="195"/>
        <end position="214"/>
    </location>
</feature>
<feature type="transmembrane region" description="Helical" evidence="1">
    <location>
        <begin position="169"/>
        <end position="189"/>
    </location>
</feature>
<reference evidence="2 3" key="1">
    <citation type="submission" date="2020-02" db="EMBL/GenBank/DDBJ databases">
        <title>Albibacoteraceae fam. nov., the first described family within the subdivision 4 Verrucomicrobia.</title>
        <authorList>
            <person name="Xi F."/>
        </authorList>
    </citation>
    <scope>NUCLEOTIDE SEQUENCE [LARGE SCALE GENOMIC DNA]</scope>
    <source>
        <strain evidence="2 3">CK1056</strain>
    </source>
</reference>